<dbReference type="Pfam" id="PF00816">
    <property type="entry name" value="Histone_HNS"/>
    <property type="match status" value="1"/>
</dbReference>
<dbReference type="GO" id="GO:0003677">
    <property type="term" value="F:DNA binding"/>
    <property type="evidence" value="ECO:0007669"/>
    <property type="project" value="InterPro"/>
</dbReference>
<protein>
    <recommendedName>
        <fullName evidence="2">DNA-binding protein H-NS-like C-terminal domain-containing protein</fullName>
    </recommendedName>
</protein>
<dbReference type="InterPro" id="IPR037150">
    <property type="entry name" value="H-NS_C_dom_sf"/>
</dbReference>
<accession>A0A7U7J485</accession>
<dbReference type="RefSeq" id="WP_034435684.1">
    <property type="nucleotide sequence ID" value="NZ_CBTK010000286.1"/>
</dbReference>
<dbReference type="EMBL" id="CBTK010000286">
    <property type="protein sequence ID" value="CDH46971.1"/>
    <property type="molecule type" value="Genomic_DNA"/>
</dbReference>
<dbReference type="Gene3D" id="4.10.430.10">
    <property type="entry name" value="Histone-like protein H-NS, C-terminal domain"/>
    <property type="match status" value="1"/>
</dbReference>
<organism evidence="3 4">
    <name type="scientific">Candidatus Contendobacter odensis Run_B_J11</name>
    <dbReference type="NCBI Taxonomy" id="1400861"/>
    <lineage>
        <taxon>Bacteria</taxon>
        <taxon>Pseudomonadati</taxon>
        <taxon>Pseudomonadota</taxon>
        <taxon>Gammaproteobacteria</taxon>
        <taxon>Candidatus Competibacteraceae</taxon>
        <taxon>Candidatus Contendibacter</taxon>
    </lineage>
</organism>
<dbReference type="AlphaFoldDB" id="A0A7U7J485"/>
<dbReference type="Proteomes" id="UP000019184">
    <property type="component" value="Unassembled WGS sequence"/>
</dbReference>
<evidence type="ECO:0000256" key="1">
    <source>
        <dbReference type="SAM" id="MobiDB-lite"/>
    </source>
</evidence>
<sequence>MSRISFDDDPNLTLADRLDALTTIRDNVDAQITAIRQDIRDQILKLNALINPQPVKVAKVRPPKPPRYANPDDPLDTWSGYGRRPPWFQKATRDGIDPETLEIPGYS</sequence>
<keyword evidence="4" id="KW-1185">Reference proteome</keyword>
<dbReference type="OrthoDB" id="5297879at2"/>
<gene>
    <name evidence="3" type="ORF">BN874_690021</name>
</gene>
<feature type="region of interest" description="Disordered" evidence="1">
    <location>
        <begin position="57"/>
        <end position="84"/>
    </location>
</feature>
<name>A0A7U7J485_9GAMM</name>
<evidence type="ECO:0000313" key="3">
    <source>
        <dbReference type="EMBL" id="CDH46971.1"/>
    </source>
</evidence>
<reference evidence="3 4" key="1">
    <citation type="journal article" date="2014" name="ISME J.">
        <title>Candidatus Competibacter-lineage genomes retrieved from metagenomes reveal functional metabolic diversity.</title>
        <authorList>
            <person name="McIlroy S.J."/>
            <person name="Albertsen M."/>
            <person name="Andresen E.K."/>
            <person name="Saunders A.M."/>
            <person name="Kristiansen R."/>
            <person name="Stokholm-Bjerregaard M."/>
            <person name="Nielsen K.L."/>
            <person name="Nielsen P.H."/>
        </authorList>
    </citation>
    <scope>NUCLEOTIDE SEQUENCE [LARGE SCALE GENOMIC DNA]</scope>
    <source>
        <strain evidence="3 4">Run_B_J11</strain>
    </source>
</reference>
<dbReference type="SMART" id="SM00528">
    <property type="entry name" value="HNS"/>
    <property type="match status" value="1"/>
</dbReference>
<comment type="caution">
    <text evidence="3">The sequence shown here is derived from an EMBL/GenBank/DDBJ whole genome shotgun (WGS) entry which is preliminary data.</text>
</comment>
<dbReference type="SUPFAM" id="SSF81273">
    <property type="entry name" value="H-NS histone-like proteins"/>
    <property type="match status" value="1"/>
</dbReference>
<proteinExistence type="predicted"/>
<evidence type="ECO:0000259" key="2">
    <source>
        <dbReference type="SMART" id="SM00528"/>
    </source>
</evidence>
<feature type="domain" description="DNA-binding protein H-NS-like C-terminal" evidence="2">
    <location>
        <begin position="58"/>
        <end position="103"/>
    </location>
</feature>
<evidence type="ECO:0000313" key="4">
    <source>
        <dbReference type="Proteomes" id="UP000019184"/>
    </source>
</evidence>
<dbReference type="InterPro" id="IPR027444">
    <property type="entry name" value="H-NS_C_dom"/>
</dbReference>